<accession>A0A0S4QQJ6</accession>
<feature type="transmembrane region" description="Helical" evidence="1">
    <location>
        <begin position="20"/>
        <end position="38"/>
    </location>
</feature>
<dbReference type="RefSeq" id="WP_091278505.1">
    <property type="nucleotide sequence ID" value="NZ_FAOZ01000011.1"/>
</dbReference>
<protein>
    <submittedName>
        <fullName evidence="3">Ca-activated chloride channel family protein</fullName>
    </submittedName>
</protein>
<keyword evidence="1" id="KW-0472">Membrane</keyword>
<dbReference type="Gene3D" id="3.40.50.410">
    <property type="entry name" value="von Willebrand factor, type A domain"/>
    <property type="match status" value="1"/>
</dbReference>
<dbReference type="SUPFAM" id="SSF53300">
    <property type="entry name" value="vWA-like"/>
    <property type="match status" value="1"/>
</dbReference>
<dbReference type="EMBL" id="FAOZ01000011">
    <property type="protein sequence ID" value="CUU57298.1"/>
    <property type="molecule type" value="Genomic_DNA"/>
</dbReference>
<dbReference type="InterPro" id="IPR036465">
    <property type="entry name" value="vWFA_dom_sf"/>
</dbReference>
<dbReference type="AlphaFoldDB" id="A0A0S4QQJ6"/>
<organism evidence="3 4">
    <name type="scientific">Parafrankia irregularis</name>
    <dbReference type="NCBI Taxonomy" id="795642"/>
    <lineage>
        <taxon>Bacteria</taxon>
        <taxon>Bacillati</taxon>
        <taxon>Actinomycetota</taxon>
        <taxon>Actinomycetes</taxon>
        <taxon>Frankiales</taxon>
        <taxon>Frankiaceae</taxon>
        <taxon>Parafrankia</taxon>
    </lineage>
</organism>
<name>A0A0S4QQJ6_9ACTN</name>
<dbReference type="PROSITE" id="PS50234">
    <property type="entry name" value="VWFA"/>
    <property type="match status" value="1"/>
</dbReference>
<feature type="domain" description="VWFA" evidence="2">
    <location>
        <begin position="415"/>
        <end position="623"/>
    </location>
</feature>
<proteinExistence type="predicted"/>
<sequence>MSGARHRYRRTGPSVRRITALAAIPVLAGALTGGWVFLRGSPAVATCAGTVTLTVAVAPSLADPMEELATAYRDEHPAVFGYCASIQVDAVDSGRAAAYLRGGWSDPGAGEIPDVWVPDSADWLALARTTEPANRLLTDTGQLIATSPVVIAMPRPMAVALGWPGHQLSWADLGKQLAEPGDDDYWAAHGKAAWGGFTIGLPDPRTSTSGLSALTVLVAQALDRPAARLIEKDITDDLTDDLTTDSAILRLERAASLLPGSDASLLATLRGTGLDDPGASRLSAIPLSESLVYQYNAGVGLGARLPDGDGPELVASYPSDGLMLDEIRYVQLSRVSSDPVKSRVAADLLALLRSGRGVAALAGHGFRTVDGAADSLGPETGLAARPQELGRKPVTVPTVMTALQATFVGVHQRTNTLMVLDSSGSMAEPVPASGDRSRLAVALDAAKAALPMFADGSNLGLWRFSSRLHGADDWDELVGLGPVEEQVGGADGADEAGGVPRRQAVIDEMSRIEPRGDTGLYETTLAAFRHLNQHYEEGWPNQVVLLTDGRNSDPGSMSLDELVRTLRREYSPLHPVRIITIGYGEDADLEALARISDATGAQSYPALDPNSIFVVLVGAFTEIPG</sequence>
<gene>
    <name evidence="3" type="ORF">Ga0074812_111134</name>
</gene>
<evidence type="ECO:0000313" key="4">
    <source>
        <dbReference type="Proteomes" id="UP000198802"/>
    </source>
</evidence>
<evidence type="ECO:0000313" key="3">
    <source>
        <dbReference type="EMBL" id="CUU57298.1"/>
    </source>
</evidence>
<keyword evidence="1" id="KW-0812">Transmembrane</keyword>
<keyword evidence="4" id="KW-1185">Reference proteome</keyword>
<dbReference type="Proteomes" id="UP000198802">
    <property type="component" value="Unassembled WGS sequence"/>
</dbReference>
<dbReference type="SUPFAM" id="SSF53850">
    <property type="entry name" value="Periplasmic binding protein-like II"/>
    <property type="match status" value="1"/>
</dbReference>
<dbReference type="SMART" id="SM00327">
    <property type="entry name" value="VWA"/>
    <property type="match status" value="1"/>
</dbReference>
<dbReference type="InterPro" id="IPR002035">
    <property type="entry name" value="VWF_A"/>
</dbReference>
<reference evidence="4" key="1">
    <citation type="submission" date="2015-11" db="EMBL/GenBank/DDBJ databases">
        <authorList>
            <person name="Varghese N."/>
        </authorList>
    </citation>
    <scope>NUCLEOTIDE SEQUENCE [LARGE SCALE GENOMIC DNA]</scope>
    <source>
        <strain evidence="4">DSM 45899</strain>
    </source>
</reference>
<dbReference type="Pfam" id="PF13531">
    <property type="entry name" value="SBP_bac_11"/>
    <property type="match status" value="1"/>
</dbReference>
<evidence type="ECO:0000256" key="1">
    <source>
        <dbReference type="SAM" id="Phobius"/>
    </source>
</evidence>
<evidence type="ECO:0000259" key="2">
    <source>
        <dbReference type="PROSITE" id="PS50234"/>
    </source>
</evidence>
<keyword evidence="1" id="KW-1133">Transmembrane helix</keyword>